<keyword evidence="4" id="KW-1185">Reference proteome</keyword>
<evidence type="ECO:0000256" key="1">
    <source>
        <dbReference type="SAM" id="SignalP"/>
    </source>
</evidence>
<feature type="domain" description="DUF5723" evidence="2">
    <location>
        <begin position="55"/>
        <end position="379"/>
    </location>
</feature>
<dbReference type="AlphaFoldDB" id="A0A4R6IQ01"/>
<dbReference type="RefSeq" id="WP_133552361.1">
    <property type="nucleotide sequence ID" value="NZ_SNWM01000001.1"/>
</dbReference>
<dbReference type="Pfam" id="PF18990">
    <property type="entry name" value="DUF5723"/>
    <property type="match status" value="1"/>
</dbReference>
<evidence type="ECO:0000313" key="3">
    <source>
        <dbReference type="EMBL" id="TDO24404.1"/>
    </source>
</evidence>
<protein>
    <recommendedName>
        <fullName evidence="2">DUF5723 domain-containing protein</fullName>
    </recommendedName>
</protein>
<name>A0A4R6IQ01_9SPHI</name>
<dbReference type="EMBL" id="SNWM01000001">
    <property type="protein sequence ID" value="TDO24404.1"/>
    <property type="molecule type" value="Genomic_DNA"/>
</dbReference>
<feature type="chain" id="PRO_5020619960" description="DUF5723 domain-containing protein" evidence="1">
    <location>
        <begin position="20"/>
        <end position="465"/>
    </location>
</feature>
<feature type="signal peptide" evidence="1">
    <location>
        <begin position="1"/>
        <end position="19"/>
    </location>
</feature>
<accession>A0A4R6IQ01</accession>
<proteinExistence type="predicted"/>
<evidence type="ECO:0000313" key="4">
    <source>
        <dbReference type="Proteomes" id="UP000295499"/>
    </source>
</evidence>
<dbReference type="Proteomes" id="UP000295499">
    <property type="component" value="Unassembled WGS sequence"/>
</dbReference>
<gene>
    <name evidence="3" type="ORF">CLV32_0693</name>
</gene>
<sequence length="465" mass="52708">MKRVFLLLFFCLCTYQLQAQQFGLFNTNTLFDGFENPAQKTFVLDSSRQYASNFLLPYLGLNAANKGASNYTVRRLTNESIFSARNLSLGTGETNHVYANANIYLLTLKIYTSYKFQKELGFSWQVRNDGDATYPNELIAIADNYKRFENAVYPDAFNTEGYNQSYHQFSITYRENLNKRLAFGIKASLLSGITYNRLSVTKSSFSLDEIEDRLNIGLTGRYQTNIFHNEDVGRSLLYPNFRNPGASLTFGTSYRSKRGITIIGNVKDLGVIRWNNASHDIILNNVQRTIQNLSTSANSEIEDEIKDLFRSSDRKSALYTLTNAKADFLISKQYAFYKPSLIVSKNLFYKGGDVAFVNSFKSDNFLFSVIPQYNMNGFVMAGVQGLYKTPNFEAFLGSDNIAKSIAIRSDPETSSGYNGASFYMGMAIKFGYVVEHPLNTSHMPGIDDQSRSFFSSIFNIFKKKR</sequence>
<evidence type="ECO:0000259" key="2">
    <source>
        <dbReference type="Pfam" id="PF18990"/>
    </source>
</evidence>
<organism evidence="3 4">
    <name type="scientific">Pedobacter duraquae</name>
    <dbReference type="NCBI Taxonomy" id="425511"/>
    <lineage>
        <taxon>Bacteria</taxon>
        <taxon>Pseudomonadati</taxon>
        <taxon>Bacteroidota</taxon>
        <taxon>Sphingobacteriia</taxon>
        <taxon>Sphingobacteriales</taxon>
        <taxon>Sphingobacteriaceae</taxon>
        <taxon>Pedobacter</taxon>
    </lineage>
</organism>
<keyword evidence="1" id="KW-0732">Signal</keyword>
<dbReference type="InterPro" id="IPR043781">
    <property type="entry name" value="DUF5723"/>
</dbReference>
<comment type="caution">
    <text evidence="3">The sequence shown here is derived from an EMBL/GenBank/DDBJ whole genome shotgun (WGS) entry which is preliminary data.</text>
</comment>
<dbReference type="OrthoDB" id="783295at2"/>
<reference evidence="3 4" key="1">
    <citation type="submission" date="2019-03" db="EMBL/GenBank/DDBJ databases">
        <title>Genomic Encyclopedia of Archaeal and Bacterial Type Strains, Phase II (KMG-II): from individual species to whole genera.</title>
        <authorList>
            <person name="Goeker M."/>
        </authorList>
    </citation>
    <scope>NUCLEOTIDE SEQUENCE [LARGE SCALE GENOMIC DNA]</scope>
    <source>
        <strain evidence="3 4">DSM 19034</strain>
    </source>
</reference>